<feature type="binding site" description="covalent" evidence="9">
    <location>
        <position position="81"/>
    </location>
    <ligand>
        <name>heme c</name>
        <dbReference type="ChEBI" id="CHEBI:61717"/>
    </ligand>
</feature>
<feature type="chain" id="PRO_5031206718" description="Cytochrome c1" evidence="11">
    <location>
        <begin position="24"/>
        <end position="295"/>
    </location>
</feature>
<dbReference type="Gene3D" id="1.10.760.10">
    <property type="entry name" value="Cytochrome c-like domain"/>
    <property type="match status" value="1"/>
</dbReference>
<keyword evidence="3 9" id="KW-0349">Heme</keyword>
<organism evidence="13 14">
    <name type="scientific">Prosthecomicrobium pneumaticum</name>
    <dbReference type="NCBI Taxonomy" id="81895"/>
    <lineage>
        <taxon>Bacteria</taxon>
        <taxon>Pseudomonadati</taxon>
        <taxon>Pseudomonadota</taxon>
        <taxon>Alphaproteobacteria</taxon>
        <taxon>Hyphomicrobiales</taxon>
        <taxon>Kaistiaceae</taxon>
        <taxon>Prosthecomicrobium</taxon>
    </lineage>
</organism>
<proteinExistence type="predicted"/>
<evidence type="ECO:0000256" key="8">
    <source>
        <dbReference type="ARBA" id="ARBA00023136"/>
    </source>
</evidence>
<evidence type="ECO:0000256" key="7">
    <source>
        <dbReference type="ARBA" id="ARBA00023004"/>
    </source>
</evidence>
<evidence type="ECO:0000256" key="10">
    <source>
        <dbReference type="SAM" id="Phobius"/>
    </source>
</evidence>
<evidence type="ECO:0000256" key="11">
    <source>
        <dbReference type="SAM" id="SignalP"/>
    </source>
</evidence>
<dbReference type="PANTHER" id="PTHR10266">
    <property type="entry name" value="CYTOCHROME C1"/>
    <property type="match status" value="1"/>
</dbReference>
<feature type="domain" description="Cytochrome c" evidence="12">
    <location>
        <begin position="65"/>
        <end position="257"/>
    </location>
</feature>
<reference evidence="13 14" key="1">
    <citation type="submission" date="2020-08" db="EMBL/GenBank/DDBJ databases">
        <title>Genomic Encyclopedia of Type Strains, Phase IV (KMG-IV): sequencing the most valuable type-strain genomes for metagenomic binning, comparative biology and taxonomic classification.</title>
        <authorList>
            <person name="Goeker M."/>
        </authorList>
    </citation>
    <scope>NUCLEOTIDE SEQUENCE [LARGE SCALE GENOMIC DNA]</scope>
    <source>
        <strain evidence="13 14">DSM 16268</strain>
    </source>
</reference>
<dbReference type="Proteomes" id="UP000523821">
    <property type="component" value="Unassembled WGS sequence"/>
</dbReference>
<evidence type="ECO:0000256" key="2">
    <source>
        <dbReference type="ARBA" id="ARBA00016165"/>
    </source>
</evidence>
<dbReference type="InterPro" id="IPR009056">
    <property type="entry name" value="Cyt_c-like_dom"/>
</dbReference>
<keyword evidence="5 9" id="KW-0479">Metal-binding</keyword>
<evidence type="ECO:0000256" key="6">
    <source>
        <dbReference type="ARBA" id="ARBA00022989"/>
    </source>
</evidence>
<feature type="binding site" description="covalent" evidence="9">
    <location>
        <position position="223"/>
    </location>
    <ligand>
        <name>heme c</name>
        <dbReference type="ChEBI" id="CHEBI:61717"/>
    </ligand>
</feature>
<dbReference type="AlphaFoldDB" id="A0A7W9FJY9"/>
<comment type="caution">
    <text evidence="13">The sequence shown here is derived from an EMBL/GenBank/DDBJ whole genome shotgun (WGS) entry which is preliminary data.</text>
</comment>
<protein>
    <recommendedName>
        <fullName evidence="2">Cytochrome c1</fullName>
    </recommendedName>
</protein>
<keyword evidence="14" id="KW-1185">Reference proteome</keyword>
<evidence type="ECO:0000256" key="1">
    <source>
        <dbReference type="ARBA" id="ARBA00004370"/>
    </source>
</evidence>
<dbReference type="PROSITE" id="PS51007">
    <property type="entry name" value="CYTC"/>
    <property type="match status" value="1"/>
</dbReference>
<dbReference type="EMBL" id="JACHOO010000002">
    <property type="protein sequence ID" value="MBB5751990.1"/>
    <property type="molecule type" value="Genomic_DNA"/>
</dbReference>
<feature type="binding site" description="covalent" evidence="9">
    <location>
        <position position="82"/>
    </location>
    <ligand>
        <name>heme c</name>
        <dbReference type="ChEBI" id="CHEBI:61717"/>
    </ligand>
</feature>
<dbReference type="InterPro" id="IPR002326">
    <property type="entry name" value="Cyt_c1"/>
</dbReference>
<comment type="cofactor">
    <cofactor evidence="9">
        <name>heme c</name>
        <dbReference type="ChEBI" id="CHEBI:61717"/>
    </cofactor>
    <text evidence="9">Binds 1 heme c group covalently per subunit.</text>
</comment>
<evidence type="ECO:0000313" key="13">
    <source>
        <dbReference type="EMBL" id="MBB5751990.1"/>
    </source>
</evidence>
<dbReference type="Gene3D" id="1.20.5.100">
    <property type="entry name" value="Cytochrome c1, transmembrane anchor, C-terminal"/>
    <property type="match status" value="1"/>
</dbReference>
<dbReference type="RefSeq" id="WP_183853249.1">
    <property type="nucleotide sequence ID" value="NZ_JACHOO010000002.1"/>
</dbReference>
<name>A0A7W9FJY9_9HYPH</name>
<dbReference type="SUPFAM" id="SSF46626">
    <property type="entry name" value="Cytochrome c"/>
    <property type="match status" value="1"/>
</dbReference>
<dbReference type="PRINTS" id="PR00603">
    <property type="entry name" value="CYTOCHROMEC1"/>
</dbReference>
<keyword evidence="11" id="KW-0732">Signal</keyword>
<keyword evidence="6 10" id="KW-1133">Transmembrane helix</keyword>
<keyword evidence="8 10" id="KW-0472">Membrane</keyword>
<evidence type="ECO:0000256" key="4">
    <source>
        <dbReference type="ARBA" id="ARBA00022692"/>
    </source>
</evidence>
<dbReference type="GO" id="GO:0009055">
    <property type="term" value="F:electron transfer activity"/>
    <property type="evidence" value="ECO:0007669"/>
    <property type="project" value="InterPro"/>
</dbReference>
<dbReference type="GO" id="GO:0046872">
    <property type="term" value="F:metal ion binding"/>
    <property type="evidence" value="ECO:0007669"/>
    <property type="project" value="UniProtKB-KW"/>
</dbReference>
<dbReference type="PANTHER" id="PTHR10266:SF3">
    <property type="entry name" value="CYTOCHROME C1, HEME PROTEIN, MITOCHONDRIAL"/>
    <property type="match status" value="1"/>
</dbReference>
<dbReference type="InterPro" id="IPR036909">
    <property type="entry name" value="Cyt_c-like_dom_sf"/>
</dbReference>
<evidence type="ECO:0000313" key="14">
    <source>
        <dbReference type="Proteomes" id="UP000523821"/>
    </source>
</evidence>
<sequence>MKKLTLAAGLALALSAAVPFAFAQEEGGAAHAEGGGEHATAHYPIRKPEPQDWSFAGIFGKYDIGQLQRGYQVYKEVCANCHSMHLVAFRNLAEEGGPGFTAAQVKALAATYTVQDGPDDNGDMFERPALPSDRFPSPYPNAQAAAASNNGKAPPDLSLMAKGRAVERGFPWFLIDIVTQYQEGGPDYIHALLTGYQDPPEGVTVPPGTHYNPYFLAGAALAMPPPLADGQVTYSDGSPETVDQYARDVSAFLMWTAEPHLEARKRIGFQVLIFLGVFAALLYLTKRKIWSNIAH</sequence>
<evidence type="ECO:0000259" key="12">
    <source>
        <dbReference type="PROSITE" id="PS51007"/>
    </source>
</evidence>
<dbReference type="Pfam" id="PF02167">
    <property type="entry name" value="Cytochrom_C1"/>
    <property type="match status" value="1"/>
</dbReference>
<gene>
    <name evidence="13" type="ORF">GGQ63_001042</name>
</gene>
<comment type="subcellular location">
    <subcellularLocation>
        <location evidence="1">Membrane</location>
    </subcellularLocation>
</comment>
<evidence type="ECO:0000256" key="9">
    <source>
        <dbReference type="PIRSR" id="PIRSR602326-1"/>
    </source>
</evidence>
<feature type="binding site" description="covalent" evidence="9">
    <location>
        <position position="78"/>
    </location>
    <ligand>
        <name>heme c</name>
        <dbReference type="ChEBI" id="CHEBI:61717"/>
    </ligand>
</feature>
<accession>A0A7W9FJY9</accession>
<feature type="transmembrane region" description="Helical" evidence="10">
    <location>
        <begin position="267"/>
        <end position="285"/>
    </location>
</feature>
<keyword evidence="7 9" id="KW-0408">Iron</keyword>
<dbReference type="FunFam" id="1.10.760.10:FF:000011">
    <property type="entry name" value="Cytochrome c1, putative"/>
    <property type="match status" value="1"/>
</dbReference>
<dbReference type="GO" id="GO:0016020">
    <property type="term" value="C:membrane"/>
    <property type="evidence" value="ECO:0007669"/>
    <property type="project" value="UniProtKB-SubCell"/>
</dbReference>
<feature type="signal peptide" evidence="11">
    <location>
        <begin position="1"/>
        <end position="23"/>
    </location>
</feature>
<dbReference type="GO" id="GO:0020037">
    <property type="term" value="F:heme binding"/>
    <property type="evidence" value="ECO:0007669"/>
    <property type="project" value="InterPro"/>
</dbReference>
<keyword evidence="4 10" id="KW-0812">Transmembrane</keyword>
<evidence type="ECO:0000256" key="3">
    <source>
        <dbReference type="ARBA" id="ARBA00022617"/>
    </source>
</evidence>
<evidence type="ECO:0000256" key="5">
    <source>
        <dbReference type="ARBA" id="ARBA00022723"/>
    </source>
</evidence>